<evidence type="ECO:0000313" key="3">
    <source>
        <dbReference type="EMBL" id="KRK46443.1"/>
    </source>
</evidence>
<dbReference type="RefSeq" id="WP_057973388.1">
    <property type="nucleotide sequence ID" value="NZ_AZDI01000001.1"/>
</dbReference>
<reference evidence="3 4" key="1">
    <citation type="journal article" date="2015" name="Genome Announc.">
        <title>Expanding the biotechnology potential of lactobacilli through comparative genomics of 213 strains and associated genera.</title>
        <authorList>
            <person name="Sun Z."/>
            <person name="Harris H.M."/>
            <person name="McCann A."/>
            <person name="Guo C."/>
            <person name="Argimon S."/>
            <person name="Zhang W."/>
            <person name="Yang X."/>
            <person name="Jeffery I.B."/>
            <person name="Cooney J.C."/>
            <person name="Kagawa T.F."/>
            <person name="Liu W."/>
            <person name="Song Y."/>
            <person name="Salvetti E."/>
            <person name="Wrobel A."/>
            <person name="Rasinkangas P."/>
            <person name="Parkhill J."/>
            <person name="Rea M.C."/>
            <person name="O'Sullivan O."/>
            <person name="Ritari J."/>
            <person name="Douillard F.P."/>
            <person name="Paul Ross R."/>
            <person name="Yang R."/>
            <person name="Briner A.E."/>
            <person name="Felis G.E."/>
            <person name="de Vos W.M."/>
            <person name="Barrangou R."/>
            <person name="Klaenhammer T.R."/>
            <person name="Caufield P.W."/>
            <person name="Cui Y."/>
            <person name="Zhang H."/>
            <person name="O'Toole P.W."/>
        </authorList>
    </citation>
    <scope>NUCLEOTIDE SEQUENCE [LARGE SCALE GENOMIC DNA]</scope>
    <source>
        <strain evidence="3 4">DSM 15638</strain>
    </source>
</reference>
<comment type="function">
    <text evidence="2">Functions as a ribosomal silencing factor. Interacts with ribosomal protein uL14 (rplN), blocking formation of intersubunit bridge B8. Prevents association of the 30S and 50S ribosomal subunits and the formation of functional ribosomes, thus repressing translation.</text>
</comment>
<evidence type="ECO:0000256" key="1">
    <source>
        <dbReference type="ARBA" id="ARBA00010574"/>
    </source>
</evidence>
<comment type="similarity">
    <text evidence="1 2">Belongs to the Iojap/RsfS family.</text>
</comment>
<dbReference type="GO" id="GO:0043023">
    <property type="term" value="F:ribosomal large subunit binding"/>
    <property type="evidence" value="ECO:0007669"/>
    <property type="project" value="TreeGrafter"/>
</dbReference>
<comment type="caution">
    <text evidence="3">The sequence shown here is derived from an EMBL/GenBank/DDBJ whole genome shotgun (WGS) entry which is preliminary data.</text>
</comment>
<sequence length="118" mass="13406">MNSIEKLEVAVKAADSKRGEKTVAIDVHEISLLADYFMVTQADSARQVKAIVKEIQDQEELAGVEVRRIEGRNSTSWVLLDFGDLIVHVFKTESREFYDLEKFWSEGASVDLSAWIEE</sequence>
<dbReference type="GO" id="GO:0005737">
    <property type="term" value="C:cytoplasm"/>
    <property type="evidence" value="ECO:0007669"/>
    <property type="project" value="UniProtKB-SubCell"/>
</dbReference>
<name>A0A0R1HJC7_9LACO</name>
<dbReference type="GO" id="GO:0042256">
    <property type="term" value="P:cytosolic ribosome assembly"/>
    <property type="evidence" value="ECO:0007669"/>
    <property type="project" value="UniProtKB-UniRule"/>
</dbReference>
<dbReference type="HAMAP" id="MF_01477">
    <property type="entry name" value="Iojap_RsfS"/>
    <property type="match status" value="1"/>
</dbReference>
<dbReference type="OrthoDB" id="9793681at2"/>
<evidence type="ECO:0000313" key="4">
    <source>
        <dbReference type="Proteomes" id="UP000051450"/>
    </source>
</evidence>
<dbReference type="InterPro" id="IPR004394">
    <property type="entry name" value="Iojap/RsfS/C7orf30"/>
</dbReference>
<comment type="subcellular location">
    <subcellularLocation>
        <location evidence="2">Cytoplasm</location>
    </subcellularLocation>
</comment>
<accession>A0A0R1HJC7</accession>
<keyword evidence="4" id="KW-1185">Reference proteome</keyword>
<dbReference type="Proteomes" id="UP000051450">
    <property type="component" value="Unassembled WGS sequence"/>
</dbReference>
<keyword evidence="2" id="KW-0810">Translation regulation</keyword>
<dbReference type="EMBL" id="AZDI01000001">
    <property type="protein sequence ID" value="KRK46443.1"/>
    <property type="molecule type" value="Genomic_DNA"/>
</dbReference>
<protein>
    <recommendedName>
        <fullName evidence="2">Ribosomal silencing factor RsfS</fullName>
    </recommendedName>
</protein>
<comment type="subunit">
    <text evidence="2">Interacts with ribosomal protein uL14 (rplN).</text>
</comment>
<dbReference type="GO" id="GO:0090071">
    <property type="term" value="P:negative regulation of ribosome biogenesis"/>
    <property type="evidence" value="ECO:0007669"/>
    <property type="project" value="UniProtKB-UniRule"/>
</dbReference>
<dbReference type="GO" id="GO:0017148">
    <property type="term" value="P:negative regulation of translation"/>
    <property type="evidence" value="ECO:0007669"/>
    <property type="project" value="UniProtKB-UniRule"/>
</dbReference>
<keyword evidence="2" id="KW-0963">Cytoplasm</keyword>
<dbReference type="PANTHER" id="PTHR21043:SF0">
    <property type="entry name" value="MITOCHONDRIAL ASSEMBLY OF RIBOSOMAL LARGE SUBUNIT PROTEIN 1"/>
    <property type="match status" value="1"/>
</dbReference>
<evidence type="ECO:0000256" key="2">
    <source>
        <dbReference type="HAMAP-Rule" id="MF_01477"/>
    </source>
</evidence>
<dbReference type="Pfam" id="PF02410">
    <property type="entry name" value="RsfS"/>
    <property type="match status" value="1"/>
</dbReference>
<dbReference type="STRING" id="1423719.FC66_GL000066"/>
<organism evidence="3 4">
    <name type="scientific">Dellaglioa algida DSM 15638</name>
    <dbReference type="NCBI Taxonomy" id="1423719"/>
    <lineage>
        <taxon>Bacteria</taxon>
        <taxon>Bacillati</taxon>
        <taxon>Bacillota</taxon>
        <taxon>Bacilli</taxon>
        <taxon>Lactobacillales</taxon>
        <taxon>Lactobacillaceae</taxon>
        <taxon>Dellaglioa</taxon>
    </lineage>
</organism>
<dbReference type="SUPFAM" id="SSF81301">
    <property type="entry name" value="Nucleotidyltransferase"/>
    <property type="match status" value="1"/>
</dbReference>
<dbReference type="PATRIC" id="fig|1423719.4.peg.64"/>
<dbReference type="PANTHER" id="PTHR21043">
    <property type="entry name" value="IOJAP SUPERFAMILY ORTHOLOG"/>
    <property type="match status" value="1"/>
</dbReference>
<dbReference type="NCBIfam" id="TIGR00090">
    <property type="entry name" value="rsfS_iojap_ybeB"/>
    <property type="match status" value="1"/>
</dbReference>
<dbReference type="Gene3D" id="3.30.460.10">
    <property type="entry name" value="Beta Polymerase, domain 2"/>
    <property type="match status" value="1"/>
</dbReference>
<keyword evidence="2" id="KW-0678">Repressor</keyword>
<dbReference type="InterPro" id="IPR043519">
    <property type="entry name" value="NT_sf"/>
</dbReference>
<gene>
    <name evidence="2" type="primary">rsfS</name>
    <name evidence="3" type="ORF">FC66_GL000066</name>
</gene>
<dbReference type="AlphaFoldDB" id="A0A0R1HJC7"/>
<dbReference type="GeneID" id="83548721"/>
<proteinExistence type="inferred from homology"/>